<dbReference type="InterPro" id="IPR024079">
    <property type="entry name" value="MetalloPept_cat_dom_sf"/>
</dbReference>
<proteinExistence type="predicted"/>
<dbReference type="Proteomes" id="UP001285263">
    <property type="component" value="Unassembled WGS sequence"/>
</dbReference>
<feature type="domain" description="eCIS core" evidence="2">
    <location>
        <begin position="34"/>
        <end position="108"/>
    </location>
</feature>
<feature type="region of interest" description="Disordered" evidence="1">
    <location>
        <begin position="1"/>
        <end position="20"/>
    </location>
</feature>
<evidence type="ECO:0000313" key="3">
    <source>
        <dbReference type="EMBL" id="MDY0745288.1"/>
    </source>
</evidence>
<protein>
    <submittedName>
        <fullName evidence="3">DUF4157 domain-containing protein</fullName>
    </submittedName>
</protein>
<sequence>MSGLTARHRSTEAGEGQAHLDDVPLALRGGGQSLPAMQRRTLETGLGRDLSGIRLHQGPAAQASSATLRARAYTLGNDVVLGRGAPPLHTRAGLHLLAHELAHTAQPGAANTVRRAPFDYEIDDLPVGAAADTSTIYFDRDSVTLSPGEKAKIAGLVTPPGQDLTLHAYSSEEPSMIGRIFQANMRLASVDAALAAAGHTGKRTLVPHPDDGLGNLDYRSMRTVQVFPTPVGMPAAPPQANACQAAGAEIATGAEKTKCENAFKVAFPIAKAIVDKAEKDVVTTPTAAANALVAQFFAGVARPDVDATVSALAAQVRNLQAAHECHTVCDGGCKRPAFNDGHGLAPPPAGALMKICPDWVSAPLDFQVDILIHESSHGTPAGDIVDVAYHNTRLVPFLLPADAKRNTDSYVILMRLVHKAGSIGVGPVAADTLKGMTAVGAGSDTEQTQRAVAWLESWLNYGDFDTSVLYATLQASLLAGHWDNSGTNEFNIETQHRLALAFPGDFTDPGPDRAPRTTPPAPMATSLDKERVAALHDRFAELYRAVNQRPITVTRGPAGAVEKRDNTVSHPYLLPTVTVSPAFFALGKVDQVKRLFGLMVHGRYDISAPFEAKYVDALDRIHAHRKMGP</sequence>
<accession>A0ABU5DG77</accession>
<evidence type="ECO:0000259" key="2">
    <source>
        <dbReference type="Pfam" id="PF13699"/>
    </source>
</evidence>
<evidence type="ECO:0000313" key="4">
    <source>
        <dbReference type="Proteomes" id="UP001285263"/>
    </source>
</evidence>
<gene>
    <name evidence="3" type="ORF">SNE35_12270</name>
</gene>
<dbReference type="Pfam" id="PF13699">
    <property type="entry name" value="eCIS_core"/>
    <property type="match status" value="1"/>
</dbReference>
<dbReference type="RefSeq" id="WP_320423198.1">
    <property type="nucleotide sequence ID" value="NZ_JAXCLA010000004.1"/>
</dbReference>
<keyword evidence="4" id="KW-1185">Reference proteome</keyword>
<name>A0ABU5DG77_9BURK</name>
<comment type="caution">
    <text evidence="3">The sequence shown here is derived from an EMBL/GenBank/DDBJ whole genome shotgun (WGS) entry which is preliminary data.</text>
</comment>
<dbReference type="EMBL" id="JAXCLA010000004">
    <property type="protein sequence ID" value="MDY0745288.1"/>
    <property type="molecule type" value="Genomic_DNA"/>
</dbReference>
<dbReference type="InterPro" id="IPR025295">
    <property type="entry name" value="eCIS_core_dom"/>
</dbReference>
<organism evidence="3 4">
    <name type="scientific">Roseateles agri</name>
    <dbReference type="NCBI Taxonomy" id="3098619"/>
    <lineage>
        <taxon>Bacteria</taxon>
        <taxon>Pseudomonadati</taxon>
        <taxon>Pseudomonadota</taxon>
        <taxon>Betaproteobacteria</taxon>
        <taxon>Burkholderiales</taxon>
        <taxon>Sphaerotilaceae</taxon>
        <taxon>Roseateles</taxon>
    </lineage>
</organism>
<dbReference type="Gene3D" id="3.40.390.10">
    <property type="entry name" value="Collagenase (Catalytic Domain)"/>
    <property type="match status" value="1"/>
</dbReference>
<evidence type="ECO:0000256" key="1">
    <source>
        <dbReference type="SAM" id="MobiDB-lite"/>
    </source>
</evidence>
<reference evidence="3 4" key="1">
    <citation type="submission" date="2023-11" db="EMBL/GenBank/DDBJ databases">
        <title>Paucibacter sp. nov., isolated from fresh soil in Korea.</title>
        <authorList>
            <person name="Le N.T.T."/>
        </authorList>
    </citation>
    <scope>NUCLEOTIDE SEQUENCE [LARGE SCALE GENOMIC DNA]</scope>
    <source>
        <strain evidence="3 4">R3-3</strain>
    </source>
</reference>